<proteinExistence type="predicted"/>
<dbReference type="AlphaFoldDB" id="A0A1Q9DT83"/>
<accession>A0A1Q9DT83</accession>
<organism evidence="1 2">
    <name type="scientific">Symbiodinium microadriaticum</name>
    <name type="common">Dinoflagellate</name>
    <name type="synonym">Zooxanthella microadriatica</name>
    <dbReference type="NCBI Taxonomy" id="2951"/>
    <lineage>
        <taxon>Eukaryota</taxon>
        <taxon>Sar</taxon>
        <taxon>Alveolata</taxon>
        <taxon>Dinophyceae</taxon>
        <taxon>Suessiales</taxon>
        <taxon>Symbiodiniaceae</taxon>
        <taxon>Symbiodinium</taxon>
    </lineage>
</organism>
<protein>
    <submittedName>
        <fullName evidence="1">Uncharacterized protein</fullName>
    </submittedName>
</protein>
<dbReference type="Proteomes" id="UP000186817">
    <property type="component" value="Unassembled WGS sequence"/>
</dbReference>
<gene>
    <name evidence="1" type="ORF">AK812_SmicGene19220</name>
</gene>
<comment type="caution">
    <text evidence="1">The sequence shown here is derived from an EMBL/GenBank/DDBJ whole genome shotgun (WGS) entry which is preliminary data.</text>
</comment>
<sequence>MPELRLFAKRQTAVIMELSGGEEERNIFRVDVACDKDKDYEGTARAAPCDLPAKVTRHASEVDCEGGKDIRYKLRGCYGKGEECASAQKATRPAVICPMEAVMVFVAHVHAEMAKDQEQDCSERKLNQLH</sequence>
<dbReference type="EMBL" id="LSRX01000400">
    <property type="protein sequence ID" value="OLP98338.1"/>
    <property type="molecule type" value="Genomic_DNA"/>
</dbReference>
<keyword evidence="2" id="KW-1185">Reference proteome</keyword>
<reference evidence="1 2" key="1">
    <citation type="submission" date="2016-02" db="EMBL/GenBank/DDBJ databases">
        <title>Genome analysis of coral dinoflagellate symbionts highlights evolutionary adaptations to a symbiotic lifestyle.</title>
        <authorList>
            <person name="Aranda M."/>
            <person name="Li Y."/>
            <person name="Liew Y.J."/>
            <person name="Baumgarten S."/>
            <person name="Simakov O."/>
            <person name="Wilson M."/>
            <person name="Piel J."/>
            <person name="Ashoor H."/>
            <person name="Bougouffa S."/>
            <person name="Bajic V.B."/>
            <person name="Ryu T."/>
            <person name="Ravasi T."/>
            <person name="Bayer T."/>
            <person name="Micklem G."/>
            <person name="Kim H."/>
            <person name="Bhak J."/>
            <person name="Lajeunesse T.C."/>
            <person name="Voolstra C.R."/>
        </authorList>
    </citation>
    <scope>NUCLEOTIDE SEQUENCE [LARGE SCALE GENOMIC DNA]</scope>
    <source>
        <strain evidence="1 2">CCMP2467</strain>
    </source>
</reference>
<evidence type="ECO:0000313" key="1">
    <source>
        <dbReference type="EMBL" id="OLP98338.1"/>
    </source>
</evidence>
<evidence type="ECO:0000313" key="2">
    <source>
        <dbReference type="Proteomes" id="UP000186817"/>
    </source>
</evidence>
<name>A0A1Q9DT83_SYMMI</name>